<comment type="caution">
    <text evidence="1">The sequence shown here is derived from an EMBL/GenBank/DDBJ whole genome shotgun (WGS) entry which is preliminary data.</text>
</comment>
<dbReference type="Proteomes" id="UP001064048">
    <property type="component" value="Chromosome 5"/>
</dbReference>
<proteinExistence type="predicted"/>
<name>A0ACC0KF03_CHOFU</name>
<reference evidence="1 2" key="1">
    <citation type="journal article" date="2022" name="Genome Biol. Evol.">
        <title>The Spruce Budworm Genome: Reconstructing the Evolutionary History of Antifreeze Proteins.</title>
        <authorList>
            <person name="Beliveau C."/>
            <person name="Gagne P."/>
            <person name="Picq S."/>
            <person name="Vernygora O."/>
            <person name="Keeling C.I."/>
            <person name="Pinkney K."/>
            <person name="Doucet D."/>
            <person name="Wen F."/>
            <person name="Johnston J.S."/>
            <person name="Maaroufi H."/>
            <person name="Boyle B."/>
            <person name="Laroche J."/>
            <person name="Dewar K."/>
            <person name="Juretic N."/>
            <person name="Blackburn G."/>
            <person name="Nisole A."/>
            <person name="Brunet B."/>
            <person name="Brandao M."/>
            <person name="Lumley L."/>
            <person name="Duan J."/>
            <person name="Quan G."/>
            <person name="Lucarotti C.J."/>
            <person name="Roe A.D."/>
            <person name="Sperling F.A.H."/>
            <person name="Levesque R.C."/>
            <person name="Cusson M."/>
        </authorList>
    </citation>
    <scope>NUCLEOTIDE SEQUENCE [LARGE SCALE GENOMIC DNA]</scope>
    <source>
        <strain evidence="1">Glfc:IPQL:Cfum</strain>
    </source>
</reference>
<sequence>MSHSVTITRTTTTTSGSALFLFYFLISVACLIGTFCLLTACLVSLSTASLISKTVYEVIYHGLAFILYLAAGLTLLIEVNHRKSSYRSQNYEPFLAASIMGLVMAGLYLFSTFFANRDVYMLGGLCQSLLVKYGMSEAGTLGSAFHGFLTTASACLLTTALLIACYECLFNAVACFLYLSASSYMGVAVNLYLYPQYAVISMYSAYPAMTAVYIVPTQEATPVTEC</sequence>
<evidence type="ECO:0000313" key="1">
    <source>
        <dbReference type="EMBL" id="KAI8435042.1"/>
    </source>
</evidence>
<keyword evidence="2" id="KW-1185">Reference proteome</keyword>
<organism evidence="1 2">
    <name type="scientific">Choristoneura fumiferana</name>
    <name type="common">Spruce budworm moth</name>
    <name type="synonym">Archips fumiferana</name>
    <dbReference type="NCBI Taxonomy" id="7141"/>
    <lineage>
        <taxon>Eukaryota</taxon>
        <taxon>Metazoa</taxon>
        <taxon>Ecdysozoa</taxon>
        <taxon>Arthropoda</taxon>
        <taxon>Hexapoda</taxon>
        <taxon>Insecta</taxon>
        <taxon>Pterygota</taxon>
        <taxon>Neoptera</taxon>
        <taxon>Endopterygota</taxon>
        <taxon>Lepidoptera</taxon>
        <taxon>Glossata</taxon>
        <taxon>Ditrysia</taxon>
        <taxon>Tortricoidea</taxon>
        <taxon>Tortricidae</taxon>
        <taxon>Tortricinae</taxon>
        <taxon>Choristoneura</taxon>
    </lineage>
</organism>
<accession>A0ACC0KF03</accession>
<gene>
    <name evidence="1" type="ORF">MSG28_003465</name>
</gene>
<protein>
    <submittedName>
        <fullName evidence="1">Uncharacterized protein</fullName>
    </submittedName>
</protein>
<dbReference type="EMBL" id="CM046105">
    <property type="protein sequence ID" value="KAI8435042.1"/>
    <property type="molecule type" value="Genomic_DNA"/>
</dbReference>
<evidence type="ECO:0000313" key="2">
    <source>
        <dbReference type="Proteomes" id="UP001064048"/>
    </source>
</evidence>